<gene>
    <name evidence="2" type="ORF">FL622_13660</name>
</gene>
<dbReference type="GO" id="GO:0016779">
    <property type="term" value="F:nucleotidyltransferase activity"/>
    <property type="evidence" value="ECO:0007669"/>
    <property type="project" value="TreeGrafter"/>
</dbReference>
<dbReference type="InterPro" id="IPR035985">
    <property type="entry name" value="Ubiquitin-activating_enz"/>
</dbReference>
<dbReference type="PANTHER" id="PTHR10953">
    <property type="entry name" value="UBIQUITIN-ACTIVATING ENZYME E1"/>
    <property type="match status" value="1"/>
</dbReference>
<organism evidence="2 3">
    <name type="scientific">Trichloromonas acetexigens</name>
    <dbReference type="NCBI Taxonomy" id="38815"/>
    <lineage>
        <taxon>Bacteria</taxon>
        <taxon>Pseudomonadati</taxon>
        <taxon>Thermodesulfobacteriota</taxon>
        <taxon>Desulfuromonadia</taxon>
        <taxon>Desulfuromonadales</taxon>
        <taxon>Trichloromonadaceae</taxon>
        <taxon>Trichloromonas</taxon>
    </lineage>
</organism>
<dbReference type="InterPro" id="IPR000594">
    <property type="entry name" value="ThiF_NAD_FAD-bd"/>
</dbReference>
<reference evidence="2 3" key="1">
    <citation type="submission" date="2019-07" db="EMBL/GenBank/DDBJ databases">
        <title>Insights of Desulfuromonas acetexigens electromicrobiology.</title>
        <authorList>
            <person name="Katuri K."/>
            <person name="Sapireddy V."/>
            <person name="Shaw D.R."/>
            <person name="Saikaly P."/>
        </authorList>
    </citation>
    <scope>NUCLEOTIDE SEQUENCE [LARGE SCALE GENOMIC DNA]</scope>
    <source>
        <strain evidence="2 3">2873</strain>
    </source>
</reference>
<dbReference type="InterPro" id="IPR001763">
    <property type="entry name" value="Rhodanese-like_dom"/>
</dbReference>
<dbReference type="RefSeq" id="WP_092053788.1">
    <property type="nucleotide sequence ID" value="NZ_FOJJ01000003.1"/>
</dbReference>
<dbReference type="Gene3D" id="3.40.50.720">
    <property type="entry name" value="NAD(P)-binding Rossmann-like Domain"/>
    <property type="match status" value="1"/>
</dbReference>
<evidence type="ECO:0000313" key="3">
    <source>
        <dbReference type="Proteomes" id="UP000317155"/>
    </source>
</evidence>
<sequence length="225" mass="23724">MSGNPSQRYARQLPVWGEQRQRRLARSTVLVGGVGGLGATVAQLLARAGVGRLYLVDDGRVDWPDLNRQTLYGEGDIGRAKLSVAAERLAAINSTVEVIPLTGRIDEAFALPAGIEVVADCLDNWPSRFALHRAAPVGVWFVHGAVQGEQGQVLTLKVGASQPLARIFAGLAQPPGSLPVTPDGAAIIAGLMTNEIFAVLGDAPKLLDRILVVGLGDLHSAFLEV</sequence>
<dbReference type="PANTHER" id="PTHR10953:SF102">
    <property type="entry name" value="ADENYLYLTRANSFERASE AND SULFURTRANSFERASE MOCS3"/>
    <property type="match status" value="1"/>
</dbReference>
<evidence type="ECO:0000259" key="1">
    <source>
        <dbReference type="PROSITE" id="PS50206"/>
    </source>
</evidence>
<keyword evidence="3" id="KW-1185">Reference proteome</keyword>
<dbReference type="EMBL" id="VJVV01000011">
    <property type="protein sequence ID" value="TRO79312.1"/>
    <property type="molecule type" value="Genomic_DNA"/>
</dbReference>
<dbReference type="Pfam" id="PF00899">
    <property type="entry name" value="ThiF"/>
    <property type="match status" value="1"/>
</dbReference>
<name>A0A550J8A9_9BACT</name>
<dbReference type="GO" id="GO:0005829">
    <property type="term" value="C:cytosol"/>
    <property type="evidence" value="ECO:0007669"/>
    <property type="project" value="TreeGrafter"/>
</dbReference>
<dbReference type="GO" id="GO:0004792">
    <property type="term" value="F:thiosulfate-cyanide sulfurtransferase activity"/>
    <property type="evidence" value="ECO:0007669"/>
    <property type="project" value="TreeGrafter"/>
</dbReference>
<protein>
    <submittedName>
        <fullName evidence="2">HesA/MoeB/ThiF family protein</fullName>
    </submittedName>
</protein>
<dbReference type="OrthoDB" id="9804286at2"/>
<dbReference type="Proteomes" id="UP000317155">
    <property type="component" value="Unassembled WGS sequence"/>
</dbReference>
<dbReference type="PROSITE" id="PS50206">
    <property type="entry name" value="RHODANESE_3"/>
    <property type="match status" value="1"/>
</dbReference>
<proteinExistence type="predicted"/>
<dbReference type="GO" id="GO:0008641">
    <property type="term" value="F:ubiquitin-like modifier activating enzyme activity"/>
    <property type="evidence" value="ECO:0007669"/>
    <property type="project" value="InterPro"/>
</dbReference>
<dbReference type="AlphaFoldDB" id="A0A550J8A9"/>
<comment type="caution">
    <text evidence="2">The sequence shown here is derived from an EMBL/GenBank/DDBJ whole genome shotgun (WGS) entry which is preliminary data.</text>
</comment>
<evidence type="ECO:0000313" key="2">
    <source>
        <dbReference type="EMBL" id="TRO79312.1"/>
    </source>
</evidence>
<dbReference type="GO" id="GO:0008146">
    <property type="term" value="F:sulfotransferase activity"/>
    <property type="evidence" value="ECO:0007669"/>
    <property type="project" value="TreeGrafter"/>
</dbReference>
<accession>A0A550J8A9</accession>
<feature type="domain" description="Rhodanese" evidence="1">
    <location>
        <begin position="29"/>
        <end position="72"/>
    </location>
</feature>
<dbReference type="InterPro" id="IPR045886">
    <property type="entry name" value="ThiF/MoeB/HesA"/>
</dbReference>
<dbReference type="SUPFAM" id="SSF69572">
    <property type="entry name" value="Activating enzymes of the ubiquitin-like proteins"/>
    <property type="match status" value="1"/>
</dbReference>